<evidence type="ECO:0000256" key="1">
    <source>
        <dbReference type="SAM" id="Phobius"/>
    </source>
</evidence>
<proteinExistence type="predicted"/>
<keyword evidence="1" id="KW-0812">Transmembrane</keyword>
<protein>
    <submittedName>
        <fullName evidence="2">Succinate dehydrogenase cytochrome b subunit</fullName>
    </submittedName>
</protein>
<accession>A0A5C6RH20</accession>
<feature type="transmembrane region" description="Helical" evidence="1">
    <location>
        <begin position="164"/>
        <end position="185"/>
    </location>
</feature>
<dbReference type="InterPro" id="IPR034804">
    <property type="entry name" value="SQR/QFR_C/D"/>
</dbReference>
<comment type="caution">
    <text evidence="2">The sequence shown here is derived from an EMBL/GenBank/DDBJ whole genome shotgun (WGS) entry which is preliminary data.</text>
</comment>
<dbReference type="RefSeq" id="WP_147169208.1">
    <property type="nucleotide sequence ID" value="NZ_VOOR01000060.1"/>
</dbReference>
<dbReference type="NCBIfam" id="TIGR02046">
    <property type="entry name" value="sdhC_b558_fam"/>
    <property type="match status" value="1"/>
</dbReference>
<dbReference type="CDD" id="cd03498">
    <property type="entry name" value="SQR_TypeB_2_TM"/>
    <property type="match status" value="1"/>
</dbReference>
<feature type="transmembrane region" description="Helical" evidence="1">
    <location>
        <begin position="60"/>
        <end position="83"/>
    </location>
</feature>
<dbReference type="GO" id="GO:0016020">
    <property type="term" value="C:membrane"/>
    <property type="evidence" value="ECO:0007669"/>
    <property type="project" value="InterPro"/>
</dbReference>
<dbReference type="EMBL" id="VOOR01000060">
    <property type="protein sequence ID" value="TXB61433.1"/>
    <property type="molecule type" value="Genomic_DNA"/>
</dbReference>
<dbReference type="InterPro" id="IPR011138">
    <property type="entry name" value="Cytochrome_b-558"/>
</dbReference>
<feature type="transmembrane region" description="Helical" evidence="1">
    <location>
        <begin position="206"/>
        <end position="227"/>
    </location>
</feature>
<keyword evidence="1" id="KW-0472">Membrane</keyword>
<dbReference type="SUPFAM" id="SSF81343">
    <property type="entry name" value="Fumarate reductase respiratory complex transmembrane subunits"/>
    <property type="match status" value="1"/>
</dbReference>
<reference evidence="2 3" key="1">
    <citation type="submission" date="2019-08" db="EMBL/GenBank/DDBJ databases">
        <title>Genome of Phaeodactylibacter luteus.</title>
        <authorList>
            <person name="Bowman J.P."/>
        </authorList>
    </citation>
    <scope>NUCLEOTIDE SEQUENCE [LARGE SCALE GENOMIC DNA]</scope>
    <source>
        <strain evidence="2 3">KCTC 42180</strain>
    </source>
</reference>
<evidence type="ECO:0000313" key="3">
    <source>
        <dbReference type="Proteomes" id="UP000321580"/>
    </source>
</evidence>
<dbReference type="OrthoDB" id="9802842at2"/>
<dbReference type="Proteomes" id="UP000321580">
    <property type="component" value="Unassembled WGS sequence"/>
</dbReference>
<feature type="transmembrane region" description="Helical" evidence="1">
    <location>
        <begin position="113"/>
        <end position="132"/>
    </location>
</feature>
<sequence>MNWFSNFLTSSIGRKVVMSLTGLFLISFLVVHLIGNLQLLAGDGGEKFNLYADFMTSNPLIKMTSYLLYAGILLHAIQGWALWRKNRQARGGQGYAVKVNRAAGTNGFAASNMGWLGTIIFVFIVVHMYQFWLQMKMGTVGMQTYDGKTVKDLYTLVSATYENLGFVIFYVVSMVVIGYHLIHGFQSAFQTLGINHRKYTPFIKGLGKAFSILVPLGFAIIPIIMYLTK</sequence>
<evidence type="ECO:0000313" key="2">
    <source>
        <dbReference type="EMBL" id="TXB61433.1"/>
    </source>
</evidence>
<gene>
    <name evidence="2" type="ORF">FRY97_19265</name>
</gene>
<feature type="transmembrane region" description="Helical" evidence="1">
    <location>
        <begin position="20"/>
        <end position="40"/>
    </location>
</feature>
<organism evidence="2 3">
    <name type="scientific">Phaeodactylibacter luteus</name>
    <dbReference type="NCBI Taxonomy" id="1564516"/>
    <lineage>
        <taxon>Bacteria</taxon>
        <taxon>Pseudomonadati</taxon>
        <taxon>Bacteroidota</taxon>
        <taxon>Saprospiria</taxon>
        <taxon>Saprospirales</taxon>
        <taxon>Haliscomenobacteraceae</taxon>
        <taxon>Phaeodactylibacter</taxon>
    </lineage>
</organism>
<keyword evidence="3" id="KW-1185">Reference proteome</keyword>
<dbReference type="Gene3D" id="1.20.1300.10">
    <property type="entry name" value="Fumarate reductase/succinate dehydrogenase, transmembrane subunit"/>
    <property type="match status" value="1"/>
</dbReference>
<name>A0A5C6RH20_9BACT</name>
<keyword evidence="1" id="KW-1133">Transmembrane helix</keyword>
<dbReference type="AlphaFoldDB" id="A0A5C6RH20"/>